<dbReference type="AlphaFoldDB" id="A0A9X9A1C9"/>
<dbReference type="EMBL" id="SZOH01004008">
    <property type="protein sequence ID" value="TKI88431.1"/>
    <property type="molecule type" value="Genomic_DNA"/>
</dbReference>
<gene>
    <name evidence="1" type="ORF">FC695_37665</name>
</gene>
<reference evidence="1 2" key="1">
    <citation type="journal article" date="2019" name="Environ. Microbiol.">
        <title>An active ?-lactamase is a part of an orchestrated cell wall stress resistance network of Bacillus subtilis and related rhizosphere species.</title>
        <authorList>
            <person name="Bucher T."/>
            <person name="Keren-Paz A."/>
            <person name="Hausser J."/>
            <person name="Olender T."/>
            <person name="Cytryn E."/>
            <person name="Kolodkin-Gal I."/>
        </authorList>
    </citation>
    <scope>NUCLEOTIDE SEQUENCE [LARGE SCALE GENOMIC DNA]</scope>
    <source>
        <strain evidence="1 2">I32</strain>
    </source>
</reference>
<protein>
    <submittedName>
        <fullName evidence="1">Class I SAM-dependent methyltransferase</fullName>
    </submittedName>
</protein>
<comment type="caution">
    <text evidence="1">The sequence shown here is derived from an EMBL/GenBank/DDBJ whole genome shotgun (WGS) entry which is preliminary data.</text>
</comment>
<keyword evidence="1" id="KW-0808">Transferase</keyword>
<dbReference type="GO" id="GO:0032259">
    <property type="term" value="P:methylation"/>
    <property type="evidence" value="ECO:0007669"/>
    <property type="project" value="UniProtKB-KW"/>
</dbReference>
<accession>A0A9X9A1C9</accession>
<name>A0A9X9A1C9_BACCE</name>
<feature type="non-terminal residue" evidence="1">
    <location>
        <position position="1"/>
    </location>
</feature>
<sequence length="62" mass="7301">SKGQLVQTELQRFAMRWYGIEEFKLLLESIGFSNITCSAEYDYEKEPSNANQMITFEAMRKE</sequence>
<organism evidence="1 2">
    <name type="scientific">Bacillus cereus</name>
    <dbReference type="NCBI Taxonomy" id="1396"/>
    <lineage>
        <taxon>Bacteria</taxon>
        <taxon>Bacillati</taxon>
        <taxon>Bacillota</taxon>
        <taxon>Bacilli</taxon>
        <taxon>Bacillales</taxon>
        <taxon>Bacillaceae</taxon>
        <taxon>Bacillus</taxon>
        <taxon>Bacillus cereus group</taxon>
    </lineage>
</organism>
<evidence type="ECO:0000313" key="1">
    <source>
        <dbReference type="EMBL" id="TKI88431.1"/>
    </source>
</evidence>
<dbReference type="GO" id="GO:0008168">
    <property type="term" value="F:methyltransferase activity"/>
    <property type="evidence" value="ECO:0007669"/>
    <property type="project" value="UniProtKB-KW"/>
</dbReference>
<evidence type="ECO:0000313" key="2">
    <source>
        <dbReference type="Proteomes" id="UP000308444"/>
    </source>
</evidence>
<keyword evidence="1" id="KW-0489">Methyltransferase</keyword>
<proteinExistence type="predicted"/>
<dbReference type="Proteomes" id="UP000308444">
    <property type="component" value="Unassembled WGS sequence"/>
</dbReference>